<feature type="compositionally biased region" description="Basic and acidic residues" evidence="1">
    <location>
        <begin position="44"/>
        <end position="59"/>
    </location>
</feature>
<feature type="compositionally biased region" description="Basic and acidic residues" evidence="1">
    <location>
        <begin position="17"/>
        <end position="27"/>
    </location>
</feature>
<evidence type="ECO:0000313" key="2">
    <source>
        <dbReference type="EMBL" id="CAG5080284.1"/>
    </source>
</evidence>
<reference evidence="2 3" key="1">
    <citation type="submission" date="2021-04" db="EMBL/GenBank/DDBJ databases">
        <authorList>
            <person name="Bliznina A."/>
        </authorList>
    </citation>
    <scope>NUCLEOTIDE SEQUENCE [LARGE SCALE GENOMIC DNA]</scope>
</reference>
<evidence type="ECO:0000313" key="3">
    <source>
        <dbReference type="Proteomes" id="UP001158576"/>
    </source>
</evidence>
<keyword evidence="3" id="KW-1185">Reference proteome</keyword>
<protein>
    <submittedName>
        <fullName evidence="2">Oidioi.mRNA.OKI2018_I69.PAR.g9529.t1.cds</fullName>
    </submittedName>
</protein>
<feature type="compositionally biased region" description="Gly residues" evidence="1">
    <location>
        <begin position="76"/>
        <end position="97"/>
    </location>
</feature>
<feature type="compositionally biased region" description="Basic residues" evidence="1">
    <location>
        <begin position="1"/>
        <end position="16"/>
    </location>
</feature>
<feature type="region of interest" description="Disordered" evidence="1">
    <location>
        <begin position="298"/>
        <end position="341"/>
    </location>
</feature>
<accession>A0ABN7RM30</accession>
<dbReference type="Proteomes" id="UP001158576">
    <property type="component" value="Chromosome PAR"/>
</dbReference>
<name>A0ABN7RM30_OIKDI</name>
<organism evidence="2 3">
    <name type="scientific">Oikopleura dioica</name>
    <name type="common">Tunicate</name>
    <dbReference type="NCBI Taxonomy" id="34765"/>
    <lineage>
        <taxon>Eukaryota</taxon>
        <taxon>Metazoa</taxon>
        <taxon>Chordata</taxon>
        <taxon>Tunicata</taxon>
        <taxon>Appendicularia</taxon>
        <taxon>Copelata</taxon>
        <taxon>Oikopleuridae</taxon>
        <taxon>Oikopleura</taxon>
    </lineage>
</organism>
<dbReference type="EMBL" id="OU015568">
    <property type="protein sequence ID" value="CAG5080284.1"/>
    <property type="molecule type" value="Genomic_DNA"/>
</dbReference>
<sequence>MPIGQKKPKRQFKPKKKEAQVEAKTEPEPEFIEPATASRKQKKGPPEKKQRVFKQREIIQTKSVFTSDGVERRGYGGKTGSGFGGGGGGSGGGGGGVRRFIGEDFQARAPIVNKEYKVWTKEEIKEEQEQAEKALKKLMLEDKMIQYDRKLFSEKDFMPVQVGYPLKDISKIRREESNESEAVDDDFLRALKNGDSGDQIFLFQMSDLPIVPKSAGDADDYDPNEELHLGDLSVQEIFDDFGKVSLNVGDMKMKVVPGSDPRCFTELSRMTASSYQVVGEVSKKYTITPDFEHLLGRMSKSESAFDEEENDHDQIMADTDRASQESEGPPPLIRIKSEPQF</sequence>
<feature type="region of interest" description="Disordered" evidence="1">
    <location>
        <begin position="1"/>
        <end position="97"/>
    </location>
</feature>
<feature type="compositionally biased region" description="Basic and acidic residues" evidence="1">
    <location>
        <begin position="312"/>
        <end position="324"/>
    </location>
</feature>
<proteinExistence type="predicted"/>
<evidence type="ECO:0000256" key="1">
    <source>
        <dbReference type="SAM" id="MobiDB-lite"/>
    </source>
</evidence>
<gene>
    <name evidence="2" type="ORF">OKIOD_LOCUS1087</name>
</gene>